<accession>A0A0D2WME0</accession>
<evidence type="ECO:0000313" key="2">
    <source>
        <dbReference type="Proteomes" id="UP000008743"/>
    </source>
</evidence>
<dbReference type="Proteomes" id="UP000008743">
    <property type="component" value="Unassembled WGS sequence"/>
</dbReference>
<sequence>MRPFQRKLQALDYVRAPAFNVDDEHEVRQLIAWLEDTRIRLYKLEDRALLRDVKSDTWPAAGQKYLDDIGCPGETRASNPTMVDWLLNHAVNLEYADQHETSDKASAATAGADGSSAMDTTPDAPALQAYHVPASLLMDTAVRKVLNGIAAALQLPPTDNPLELLRAVSALVEDRLSPAAVAEAQSPPEARAATILDSIDLKHVPLGFSTNDALLDEAAKILRLLHIGELRKLQTSVNELIVSVQGLTADPKTDSSLGAVGK</sequence>
<dbReference type="STRING" id="595528.A0A0D2WME0"/>
<dbReference type="InterPro" id="IPR019265">
    <property type="entry name" value="RTRAF"/>
</dbReference>
<reference evidence="2" key="1">
    <citation type="submission" date="2011-02" db="EMBL/GenBank/DDBJ databases">
        <title>The Genome Sequence of Capsaspora owczarzaki ATCC 30864.</title>
        <authorList>
            <person name="Russ C."/>
            <person name="Cuomo C."/>
            <person name="Burger G."/>
            <person name="Gray M.W."/>
            <person name="Holland P.W.H."/>
            <person name="King N."/>
            <person name="Lang F.B.F."/>
            <person name="Roger A.J."/>
            <person name="Ruiz-Trillo I."/>
            <person name="Young S.K."/>
            <person name="Zeng Q."/>
            <person name="Gargeya S."/>
            <person name="Alvarado L."/>
            <person name="Berlin A."/>
            <person name="Chapman S.B."/>
            <person name="Chen Z."/>
            <person name="Freedman E."/>
            <person name="Gellesch M."/>
            <person name="Goldberg J."/>
            <person name="Griggs A."/>
            <person name="Gujja S."/>
            <person name="Heilman E."/>
            <person name="Heiman D."/>
            <person name="Howarth C."/>
            <person name="Mehta T."/>
            <person name="Neiman D."/>
            <person name="Pearson M."/>
            <person name="Roberts A."/>
            <person name="Saif S."/>
            <person name="Shea T."/>
            <person name="Shenoy N."/>
            <person name="Sisk P."/>
            <person name="Stolte C."/>
            <person name="Sykes S."/>
            <person name="White J."/>
            <person name="Yandava C."/>
            <person name="Haas B."/>
            <person name="Nusbaum C."/>
            <person name="Birren B."/>
        </authorList>
    </citation>
    <scope>NUCLEOTIDE SEQUENCE</scope>
    <source>
        <strain evidence="2">ATCC 30864</strain>
    </source>
</reference>
<protein>
    <submittedName>
        <fullName evidence="1">Homeobox prox 1</fullName>
    </submittedName>
</protein>
<keyword evidence="2" id="KW-1185">Reference proteome</keyword>
<dbReference type="GO" id="GO:0003677">
    <property type="term" value="F:DNA binding"/>
    <property type="evidence" value="ECO:0007669"/>
    <property type="project" value="UniProtKB-KW"/>
</dbReference>
<name>A0A0D2WME0_CAPO3</name>
<dbReference type="OrthoDB" id="514167at2759"/>
<dbReference type="PANTHER" id="PTHR15924">
    <property type="entry name" value="CLE"/>
    <property type="match status" value="1"/>
</dbReference>
<gene>
    <name evidence="1" type="ORF">CAOG_002462</name>
</gene>
<dbReference type="eggNOG" id="KOG4380">
    <property type="taxonomic scope" value="Eukaryota"/>
</dbReference>
<dbReference type="RefSeq" id="XP_004349212.1">
    <property type="nucleotide sequence ID" value="XM_004349162.2"/>
</dbReference>
<dbReference type="AlphaFoldDB" id="A0A0D2WME0"/>
<keyword evidence="1" id="KW-0371">Homeobox</keyword>
<dbReference type="Pfam" id="PF10036">
    <property type="entry name" value="RLL"/>
    <property type="match status" value="1"/>
</dbReference>
<proteinExistence type="predicted"/>
<dbReference type="EMBL" id="KE346362">
    <property type="protein sequence ID" value="KJE91308.1"/>
    <property type="molecule type" value="Genomic_DNA"/>
</dbReference>
<dbReference type="PhylomeDB" id="A0A0D2WME0"/>
<evidence type="ECO:0000313" key="1">
    <source>
        <dbReference type="EMBL" id="KJE91308.1"/>
    </source>
</evidence>
<dbReference type="OMA" id="YPMRILR"/>
<dbReference type="InParanoid" id="A0A0D2WME0"/>
<keyword evidence="1" id="KW-0238">DNA-binding</keyword>
<organism evidence="1 2">
    <name type="scientific">Capsaspora owczarzaki (strain ATCC 30864)</name>
    <dbReference type="NCBI Taxonomy" id="595528"/>
    <lineage>
        <taxon>Eukaryota</taxon>
        <taxon>Filasterea</taxon>
        <taxon>Capsaspora</taxon>
    </lineage>
</organism>